<dbReference type="Gene3D" id="2.40.170.20">
    <property type="entry name" value="TonB-dependent receptor, beta-barrel domain"/>
    <property type="match status" value="1"/>
</dbReference>
<evidence type="ECO:0000256" key="4">
    <source>
        <dbReference type="ARBA" id="ARBA00022692"/>
    </source>
</evidence>
<keyword evidence="6 11" id="KW-0798">TonB box</keyword>
<dbReference type="PANTHER" id="PTHR30069:SF29">
    <property type="entry name" value="HEMOGLOBIN AND HEMOGLOBIN-HAPTOGLOBIN-BINDING PROTEIN 1-RELATED"/>
    <property type="match status" value="1"/>
</dbReference>
<reference evidence="17" key="2">
    <citation type="submission" date="2020-07" db="EMBL/GenBank/DDBJ databases">
        <title>Flavobacterium sp. xlx-214.</title>
        <authorList>
            <person name="Yang C."/>
        </authorList>
    </citation>
    <scope>NUCLEOTIDE SEQUENCE [LARGE SCALE GENOMIC DNA]</scope>
    <source>
        <strain evidence="17">CX-624</strain>
    </source>
</reference>
<proteinExistence type="inferred from homology"/>
<sequence>MKTTINLLLIFFGLTLYTAQTGFRVQGTVFDFHDKTILANAKITLGKQTAQSDAQGKFIFETVPAGTYDLSVTHPECNLFSEQITVNKDLHLTINLEHHAEIIEEIVLQGGHRSTGSLVVRTLEREEITRNSSENLGNVLSRISGVGALKTGNNVSKPIIHGLYGSRISILNNGVKMAEQEWGVEHAPNVDINGFDHIDVVKGASALKYGSDAIGGVIVLQPEIFRRADTLRGHLNLSGISNGRGAAFDAALVKTWENGWFAAANGGYKKFGDLESPDYPLWNTGTVASSFNLRAGKEEFMKGFSLNYVLTDQEVGIYRGSHIGNLEDFYRAITGGTPVYQRDFSYDIDYPKQEIQHHLARISGYRRFEHLGKLSADYSFQYNRRKEYDIRREAFSDLPSLDLELFTNQFNMNQLLEREKWSLENGIDLMYQYNYSSAETMAKRLVPNYHRYSAGVYSVMKYKASAALRLEAGLRYDYNRYKVKMWYDHHEWEDRFEDLYPQFFQYESESGRAFTIPVLDFQNFSYNAGLEFGKSKMLNIKLNYAKVARTPNIAELFASGLHHSAAVIEVGDMSLENETGHQVNLNISSELDLLNGLKFSVNPYLFTSNNFINQVPTGLQNTIRGIFPVWTYAQIKAVMYGLDLDVELGITKDLLYKGSFAYVYGDDKSNAQPLILMQPANFSNSLEFRHKEWQNFYISVSNQTVLKQDRFPLYNPEITIQEDGIEITRELDLSTPPPAYSLWGLQAGINLHKNLSAGLTVTNLFDVTYRDYLNRMRYFSPEMGRNIILNLKFNF</sequence>
<evidence type="ECO:0000256" key="5">
    <source>
        <dbReference type="ARBA" id="ARBA00022729"/>
    </source>
</evidence>
<organism evidence="15 16">
    <name type="scientific">Marnyiella aurantia</name>
    <dbReference type="NCBI Taxonomy" id="2758037"/>
    <lineage>
        <taxon>Bacteria</taxon>
        <taxon>Pseudomonadati</taxon>
        <taxon>Bacteroidota</taxon>
        <taxon>Flavobacteriia</taxon>
        <taxon>Flavobacteriales</taxon>
        <taxon>Weeksellaceae</taxon>
        <taxon>Marnyiella</taxon>
    </lineage>
</organism>
<evidence type="ECO:0000313" key="16">
    <source>
        <dbReference type="Proteomes" id="UP000515349"/>
    </source>
</evidence>
<evidence type="ECO:0000256" key="7">
    <source>
        <dbReference type="ARBA" id="ARBA00023136"/>
    </source>
</evidence>
<dbReference type="InterPro" id="IPR036942">
    <property type="entry name" value="Beta-barrel_TonB_sf"/>
</dbReference>
<keyword evidence="8 15" id="KW-0675">Receptor</keyword>
<dbReference type="Gene3D" id="2.60.40.1120">
    <property type="entry name" value="Carboxypeptidase-like, regulatory domain"/>
    <property type="match status" value="1"/>
</dbReference>
<feature type="domain" description="TonB-dependent receptor-like beta-barrel" evidence="12">
    <location>
        <begin position="321"/>
        <end position="764"/>
    </location>
</feature>
<dbReference type="KEGG" id="cbau:H1R16_04570"/>
<comment type="similarity">
    <text evidence="10 11">Belongs to the TonB-dependent receptor family.</text>
</comment>
<evidence type="ECO:0000256" key="11">
    <source>
        <dbReference type="RuleBase" id="RU003357"/>
    </source>
</evidence>
<evidence type="ECO:0000256" key="9">
    <source>
        <dbReference type="ARBA" id="ARBA00023237"/>
    </source>
</evidence>
<evidence type="ECO:0000313" key="17">
    <source>
        <dbReference type="Proteomes" id="UP000539710"/>
    </source>
</evidence>
<reference evidence="15 16" key="1">
    <citation type="submission" date="2020-07" db="EMBL/GenBank/DDBJ databases">
        <title>Chryseobacterium sp.cx-624.</title>
        <authorList>
            <person name="Yang C."/>
        </authorList>
    </citation>
    <scope>NUCLEOTIDE SEQUENCE [LARGE SCALE GENOMIC DNA]</scope>
    <source>
        <strain evidence="15">Cx-624</strain>
        <strain evidence="16">cx-624</strain>
    </source>
</reference>
<keyword evidence="3 10" id="KW-1134">Transmembrane beta strand</keyword>
<comment type="subcellular location">
    <subcellularLocation>
        <location evidence="1 10">Cell outer membrane</location>
        <topology evidence="1 10">Multi-pass membrane protein</topology>
    </subcellularLocation>
</comment>
<dbReference type="PROSITE" id="PS52016">
    <property type="entry name" value="TONB_DEPENDENT_REC_3"/>
    <property type="match status" value="1"/>
</dbReference>
<dbReference type="InterPro" id="IPR000531">
    <property type="entry name" value="Beta-barrel_TonB"/>
</dbReference>
<evidence type="ECO:0000256" key="6">
    <source>
        <dbReference type="ARBA" id="ARBA00023077"/>
    </source>
</evidence>
<dbReference type="InterPro" id="IPR039426">
    <property type="entry name" value="TonB-dep_rcpt-like"/>
</dbReference>
<dbReference type="PROSITE" id="PS01156">
    <property type="entry name" value="TONB_DEPENDENT_REC_2"/>
    <property type="match status" value="1"/>
</dbReference>
<evidence type="ECO:0000259" key="12">
    <source>
        <dbReference type="Pfam" id="PF00593"/>
    </source>
</evidence>
<accession>A0A7D7QLQ8</accession>
<dbReference type="RefSeq" id="WP_181887628.1">
    <property type="nucleotide sequence ID" value="NZ_CP059472.1"/>
</dbReference>
<dbReference type="InterPro" id="IPR037066">
    <property type="entry name" value="Plug_dom_sf"/>
</dbReference>
<dbReference type="AlphaFoldDB" id="A0A7D7QLQ8"/>
<dbReference type="SUPFAM" id="SSF49452">
    <property type="entry name" value="Starch-binding domain-like"/>
    <property type="match status" value="1"/>
</dbReference>
<dbReference type="GO" id="GO:0009279">
    <property type="term" value="C:cell outer membrane"/>
    <property type="evidence" value="ECO:0007669"/>
    <property type="project" value="UniProtKB-SubCell"/>
</dbReference>
<dbReference type="Pfam" id="PF13620">
    <property type="entry name" value="CarboxypepD_reg"/>
    <property type="match status" value="1"/>
</dbReference>
<dbReference type="InterPro" id="IPR010917">
    <property type="entry name" value="TonB_rcpt_CS"/>
</dbReference>
<name>A0A7D7QLQ8_9FLAO</name>
<evidence type="ECO:0000313" key="14">
    <source>
        <dbReference type="EMBL" id="MBA5247532.1"/>
    </source>
</evidence>
<dbReference type="InterPro" id="IPR013784">
    <property type="entry name" value="Carb-bd-like_fold"/>
</dbReference>
<dbReference type="Pfam" id="PF07715">
    <property type="entry name" value="Plug"/>
    <property type="match status" value="1"/>
</dbReference>
<dbReference type="EMBL" id="CP059472">
    <property type="protein sequence ID" value="QMS99285.1"/>
    <property type="molecule type" value="Genomic_DNA"/>
</dbReference>
<evidence type="ECO:0000256" key="8">
    <source>
        <dbReference type="ARBA" id="ARBA00023170"/>
    </source>
</evidence>
<dbReference type="InterPro" id="IPR012910">
    <property type="entry name" value="Plug_dom"/>
</dbReference>
<evidence type="ECO:0000256" key="2">
    <source>
        <dbReference type="ARBA" id="ARBA00022448"/>
    </source>
</evidence>
<dbReference type="Proteomes" id="UP000515349">
    <property type="component" value="Chromosome"/>
</dbReference>
<dbReference type="GO" id="GO:0044718">
    <property type="term" value="P:siderophore transmembrane transport"/>
    <property type="evidence" value="ECO:0007669"/>
    <property type="project" value="TreeGrafter"/>
</dbReference>
<reference evidence="14" key="3">
    <citation type="submission" date="2020-07" db="EMBL/GenBank/DDBJ databases">
        <authorList>
            <person name="Yang C."/>
        </authorList>
    </citation>
    <scope>NUCLEOTIDE SEQUENCE</scope>
    <source>
        <strain evidence="14">Cx-624</strain>
    </source>
</reference>
<gene>
    <name evidence="15" type="ORF">H1R16_04570</name>
    <name evidence="14" type="ORF">H2507_10160</name>
</gene>
<evidence type="ECO:0000256" key="10">
    <source>
        <dbReference type="PROSITE-ProRule" id="PRU01360"/>
    </source>
</evidence>
<evidence type="ECO:0000313" key="15">
    <source>
        <dbReference type="EMBL" id="QMS99285.1"/>
    </source>
</evidence>
<protein>
    <submittedName>
        <fullName evidence="15">TonB-dependent receptor</fullName>
    </submittedName>
</protein>
<evidence type="ECO:0000256" key="3">
    <source>
        <dbReference type="ARBA" id="ARBA00022452"/>
    </source>
</evidence>
<dbReference type="Proteomes" id="UP000539710">
    <property type="component" value="Unassembled WGS sequence"/>
</dbReference>
<dbReference type="GO" id="GO:0015344">
    <property type="term" value="F:siderophore uptake transmembrane transporter activity"/>
    <property type="evidence" value="ECO:0007669"/>
    <property type="project" value="TreeGrafter"/>
</dbReference>
<keyword evidence="5" id="KW-0732">Signal</keyword>
<keyword evidence="2 10" id="KW-0813">Transport</keyword>
<keyword evidence="7 10" id="KW-0472">Membrane</keyword>
<dbReference type="GO" id="GO:0030246">
    <property type="term" value="F:carbohydrate binding"/>
    <property type="evidence" value="ECO:0007669"/>
    <property type="project" value="InterPro"/>
</dbReference>
<dbReference type="EMBL" id="JACEUX010000003">
    <property type="protein sequence ID" value="MBA5247532.1"/>
    <property type="molecule type" value="Genomic_DNA"/>
</dbReference>
<evidence type="ECO:0000259" key="13">
    <source>
        <dbReference type="Pfam" id="PF07715"/>
    </source>
</evidence>
<keyword evidence="17" id="KW-1185">Reference proteome</keyword>
<keyword evidence="9 10" id="KW-0998">Cell outer membrane</keyword>
<dbReference type="Gene3D" id="2.170.130.10">
    <property type="entry name" value="TonB-dependent receptor, plug domain"/>
    <property type="match status" value="1"/>
</dbReference>
<keyword evidence="4 10" id="KW-0812">Transmembrane</keyword>
<dbReference type="Pfam" id="PF00593">
    <property type="entry name" value="TonB_dep_Rec_b-barrel"/>
    <property type="match status" value="1"/>
</dbReference>
<dbReference type="SUPFAM" id="SSF56935">
    <property type="entry name" value="Porins"/>
    <property type="match status" value="1"/>
</dbReference>
<feature type="domain" description="TonB-dependent receptor plug" evidence="13">
    <location>
        <begin position="120"/>
        <end position="217"/>
    </location>
</feature>
<evidence type="ECO:0000256" key="1">
    <source>
        <dbReference type="ARBA" id="ARBA00004571"/>
    </source>
</evidence>
<dbReference type="PANTHER" id="PTHR30069">
    <property type="entry name" value="TONB-DEPENDENT OUTER MEMBRANE RECEPTOR"/>
    <property type="match status" value="1"/>
</dbReference>